<evidence type="ECO:0000313" key="2">
    <source>
        <dbReference type="EMBL" id="CUN76593.1"/>
    </source>
</evidence>
<proteinExistence type="predicted"/>
<dbReference type="Proteomes" id="UP000095746">
    <property type="component" value="Unassembled WGS sequence"/>
</dbReference>
<name>A0A173ZLA7_FLAPL</name>
<evidence type="ECO:0000256" key="1">
    <source>
        <dbReference type="SAM" id="MobiDB-lite"/>
    </source>
</evidence>
<feature type="region of interest" description="Disordered" evidence="1">
    <location>
        <begin position="201"/>
        <end position="268"/>
    </location>
</feature>
<sequence length="268" mass="26921">MYHGEAQLGEHPLHLVPHPNHVVVFVQSAGVVVRGLVNVGAVGRVGLAAVGVDNQNLGSLRREGNVYGGCRGGGQIHVQPGAVVEVQAPGHLIALGAGGNQGAGNDVLRRGSGLGRRLADVVVILGGLPGGQIGGGGRRAVQMAGHGVPIPPQQRRLVHHQAGPAAQAGQGTVVLRYLSQFCGEGGGDKAGVLPQTAEGIGGGASAAAHQQGPYRQGGQKEGETAAEQAAPLNSGLHSSSSFVSKMSPSGADMDLYAPHRGNMPEGLS</sequence>
<gene>
    <name evidence="2" type="ORF">ERS852411_00450</name>
</gene>
<accession>A0A173ZLA7</accession>
<organism evidence="2 3">
    <name type="scientific">Flavonifractor plautii</name>
    <name type="common">Fusobacterium plautii</name>
    <dbReference type="NCBI Taxonomy" id="292800"/>
    <lineage>
        <taxon>Bacteria</taxon>
        <taxon>Bacillati</taxon>
        <taxon>Bacillota</taxon>
        <taxon>Clostridia</taxon>
        <taxon>Eubacteriales</taxon>
        <taxon>Oscillospiraceae</taxon>
        <taxon>Flavonifractor</taxon>
    </lineage>
</organism>
<protein>
    <submittedName>
        <fullName evidence="2">Uncharacterized protein</fullName>
    </submittedName>
</protein>
<dbReference type="AlphaFoldDB" id="A0A173ZLA7"/>
<dbReference type="EMBL" id="CYZT01000015">
    <property type="protein sequence ID" value="CUN76593.1"/>
    <property type="molecule type" value="Genomic_DNA"/>
</dbReference>
<reference evidence="2 3" key="1">
    <citation type="submission" date="2015-09" db="EMBL/GenBank/DDBJ databases">
        <authorList>
            <consortium name="Pathogen Informatics"/>
        </authorList>
    </citation>
    <scope>NUCLEOTIDE SEQUENCE [LARGE SCALE GENOMIC DNA]</scope>
    <source>
        <strain evidence="2 3">2789STDY5608854</strain>
    </source>
</reference>
<feature type="compositionally biased region" description="Low complexity" evidence="1">
    <location>
        <begin position="238"/>
        <end position="249"/>
    </location>
</feature>
<evidence type="ECO:0000313" key="3">
    <source>
        <dbReference type="Proteomes" id="UP000095746"/>
    </source>
</evidence>